<dbReference type="PANTHER" id="PTHR22939:SF129">
    <property type="entry name" value="SERINE PROTEASE HTRA2, MITOCHONDRIAL"/>
    <property type="match status" value="1"/>
</dbReference>
<evidence type="ECO:0000256" key="2">
    <source>
        <dbReference type="ARBA" id="ARBA00022670"/>
    </source>
</evidence>
<dbReference type="InterPro" id="IPR001478">
    <property type="entry name" value="PDZ"/>
</dbReference>
<feature type="binding site" evidence="8">
    <location>
        <position position="153"/>
    </location>
    <ligand>
        <name>substrate</name>
    </ligand>
</feature>
<proteinExistence type="inferred from homology"/>
<sequence>MITLLIALVGGAASIGLYKLAGFDKKEIIFQQVTSSPSTLTRFGEGGLADFTIVAEKANPAVVHIKSTFGSTRTSERRRQPQSLEDLFDLFGENPFENRRIPQQGAGSGVIISSDGFIVTNNHVIDNADQVEVTLYDKRSYKGTIIGTDPSTDLALIKINEKDLPTLPFGNSDAVRVGEWVVAVGNPFNLTSTVTAGIVSAKARNINILRSQDNSAIESFIQTDAAVNPGNSGGALVNMNGELIGINTAIASQTGSFAGYSFAVPSNLVKKVTEDIKKFGSVQRGYLGIIIRNLDAKLAKELDLNITEGVYVDSLMANGSAAAAGVKPQDVIIKVDGTPVKSVPELQEFVGRHRPGDVVTLLLIRDGKEKEIKVTLKTREGSTEVAKKPVTQTKFDLLGIELEKVSEKELKRLEIEGGAKVKSVGRGKISKHTDIREGFIITRIGNKLIKSPEDVVKALEGAKGGIMIEGIHPEEGEIRYYAFGID</sequence>
<evidence type="ECO:0000313" key="10">
    <source>
        <dbReference type="EMBL" id="SFF34186.1"/>
    </source>
</evidence>
<comment type="similarity">
    <text evidence="1">Belongs to the peptidase S1C family.</text>
</comment>
<feature type="binding site" evidence="8">
    <location>
        <position position="123"/>
    </location>
    <ligand>
        <name>substrate</name>
    </ligand>
</feature>
<dbReference type="InterPro" id="IPR036034">
    <property type="entry name" value="PDZ_sf"/>
</dbReference>
<dbReference type="Gene3D" id="2.30.42.10">
    <property type="match status" value="2"/>
</dbReference>
<keyword evidence="4" id="KW-0677">Repeat</keyword>
<evidence type="ECO:0000256" key="6">
    <source>
        <dbReference type="ARBA" id="ARBA00022825"/>
    </source>
</evidence>
<dbReference type="PROSITE" id="PS50106">
    <property type="entry name" value="PDZ"/>
    <property type="match status" value="1"/>
</dbReference>
<dbReference type="SUPFAM" id="SSF50494">
    <property type="entry name" value="Trypsin-like serine proteases"/>
    <property type="match status" value="1"/>
</dbReference>
<dbReference type="InterPro" id="IPR001940">
    <property type="entry name" value="Peptidase_S1C"/>
</dbReference>
<dbReference type="SUPFAM" id="SSF50156">
    <property type="entry name" value="PDZ domain-like"/>
    <property type="match status" value="1"/>
</dbReference>
<organism evidence="10 11">
    <name type="scientific">Thermoflexibacter ruber</name>
    <dbReference type="NCBI Taxonomy" id="1003"/>
    <lineage>
        <taxon>Bacteria</taxon>
        <taxon>Pseudomonadati</taxon>
        <taxon>Bacteroidota</taxon>
        <taxon>Cytophagia</taxon>
        <taxon>Cytophagales</taxon>
        <taxon>Thermoflexibacteraceae</taxon>
        <taxon>Thermoflexibacter</taxon>
    </lineage>
</organism>
<keyword evidence="3" id="KW-0732">Signal</keyword>
<protein>
    <submittedName>
        <fullName evidence="10">Do/DeqQ family serine protease</fullName>
    </submittedName>
</protein>
<dbReference type="InterPro" id="IPR011782">
    <property type="entry name" value="Pept_S1C_Do"/>
</dbReference>
<name>A0A1I2I015_9BACT</name>
<feature type="active site" description="Charge relay system" evidence="7">
    <location>
        <position position="232"/>
    </location>
</feature>
<evidence type="ECO:0000256" key="7">
    <source>
        <dbReference type="PIRSR" id="PIRSR611782-1"/>
    </source>
</evidence>
<evidence type="ECO:0000313" key="11">
    <source>
        <dbReference type="Proteomes" id="UP000199513"/>
    </source>
</evidence>
<dbReference type="EMBL" id="FONY01000027">
    <property type="protein sequence ID" value="SFF34186.1"/>
    <property type="molecule type" value="Genomic_DNA"/>
</dbReference>
<dbReference type="PANTHER" id="PTHR22939">
    <property type="entry name" value="SERINE PROTEASE FAMILY S1C HTRA-RELATED"/>
    <property type="match status" value="1"/>
</dbReference>
<dbReference type="Proteomes" id="UP000199513">
    <property type="component" value="Unassembled WGS sequence"/>
</dbReference>
<dbReference type="AlphaFoldDB" id="A0A1I2I015"/>
<dbReference type="PRINTS" id="PR00834">
    <property type="entry name" value="PROTEASES2C"/>
</dbReference>
<evidence type="ECO:0000256" key="1">
    <source>
        <dbReference type="ARBA" id="ARBA00010541"/>
    </source>
</evidence>
<feature type="domain" description="PDZ" evidence="9">
    <location>
        <begin position="284"/>
        <end position="367"/>
    </location>
</feature>
<feature type="active site" description="Charge relay system" evidence="7">
    <location>
        <position position="153"/>
    </location>
</feature>
<reference evidence="10 11" key="1">
    <citation type="submission" date="2016-10" db="EMBL/GenBank/DDBJ databases">
        <authorList>
            <person name="de Groot N.N."/>
        </authorList>
    </citation>
    <scope>NUCLEOTIDE SEQUENCE [LARGE SCALE GENOMIC DNA]</scope>
    <source>
        <strain>GEY</strain>
        <strain evidence="11">DSM 9560</strain>
    </source>
</reference>
<dbReference type="NCBIfam" id="TIGR02037">
    <property type="entry name" value="degP_htrA_DO"/>
    <property type="match status" value="1"/>
</dbReference>
<evidence type="ECO:0000256" key="5">
    <source>
        <dbReference type="ARBA" id="ARBA00022801"/>
    </source>
</evidence>
<keyword evidence="5" id="KW-0378">Hydrolase</keyword>
<dbReference type="STRING" id="1003.SAMN04488541_102712"/>
<dbReference type="GO" id="GO:0004252">
    <property type="term" value="F:serine-type endopeptidase activity"/>
    <property type="evidence" value="ECO:0007669"/>
    <property type="project" value="InterPro"/>
</dbReference>
<accession>A0A1I2I015</accession>
<feature type="binding site" evidence="8">
    <location>
        <begin position="230"/>
        <end position="232"/>
    </location>
    <ligand>
        <name>substrate</name>
    </ligand>
</feature>
<gene>
    <name evidence="10" type="ORF">SAMN04488541_102712</name>
</gene>
<evidence type="ECO:0000256" key="4">
    <source>
        <dbReference type="ARBA" id="ARBA00022737"/>
    </source>
</evidence>
<dbReference type="SMART" id="SM00228">
    <property type="entry name" value="PDZ"/>
    <property type="match status" value="1"/>
</dbReference>
<dbReference type="Gene3D" id="2.40.10.120">
    <property type="match status" value="1"/>
</dbReference>
<feature type="active site" description="Charge relay system" evidence="7">
    <location>
        <position position="123"/>
    </location>
</feature>
<keyword evidence="11" id="KW-1185">Reference proteome</keyword>
<evidence type="ECO:0000256" key="3">
    <source>
        <dbReference type="ARBA" id="ARBA00022729"/>
    </source>
</evidence>
<evidence type="ECO:0000259" key="9">
    <source>
        <dbReference type="PROSITE" id="PS50106"/>
    </source>
</evidence>
<dbReference type="Pfam" id="PF13365">
    <property type="entry name" value="Trypsin_2"/>
    <property type="match status" value="1"/>
</dbReference>
<evidence type="ECO:0000256" key="8">
    <source>
        <dbReference type="PIRSR" id="PIRSR611782-2"/>
    </source>
</evidence>
<dbReference type="InterPro" id="IPR009003">
    <property type="entry name" value="Peptidase_S1_PA"/>
</dbReference>
<dbReference type="GO" id="GO:0006508">
    <property type="term" value="P:proteolysis"/>
    <property type="evidence" value="ECO:0007669"/>
    <property type="project" value="UniProtKB-KW"/>
</dbReference>
<keyword evidence="6" id="KW-0720">Serine protease</keyword>
<dbReference type="Pfam" id="PF13180">
    <property type="entry name" value="PDZ_2"/>
    <property type="match status" value="1"/>
</dbReference>
<keyword evidence="2 10" id="KW-0645">Protease</keyword>
<dbReference type="FunFam" id="2.40.10.10:FF:000001">
    <property type="entry name" value="Periplasmic serine protease DegS"/>
    <property type="match status" value="1"/>
</dbReference>